<gene>
    <name evidence="2" type="ORF">SCP_1801210</name>
</gene>
<dbReference type="EMBL" id="BFAD01000018">
    <property type="protein sequence ID" value="GBE90097.1"/>
    <property type="molecule type" value="Genomic_DNA"/>
</dbReference>
<keyword evidence="3" id="KW-1185">Reference proteome</keyword>
<organism evidence="2 3">
    <name type="scientific">Sparassis crispa</name>
    <dbReference type="NCBI Taxonomy" id="139825"/>
    <lineage>
        <taxon>Eukaryota</taxon>
        <taxon>Fungi</taxon>
        <taxon>Dikarya</taxon>
        <taxon>Basidiomycota</taxon>
        <taxon>Agaricomycotina</taxon>
        <taxon>Agaricomycetes</taxon>
        <taxon>Polyporales</taxon>
        <taxon>Sparassidaceae</taxon>
        <taxon>Sparassis</taxon>
    </lineage>
</organism>
<protein>
    <recommendedName>
        <fullName evidence="4">Fungal-type protein kinase domain-containing protein</fullName>
    </recommendedName>
</protein>
<proteinExistence type="predicted"/>
<dbReference type="InParanoid" id="A0A401H6N0"/>
<dbReference type="AlphaFoldDB" id="A0A401H6N0"/>
<dbReference type="GeneID" id="38787014"/>
<evidence type="ECO:0000313" key="3">
    <source>
        <dbReference type="Proteomes" id="UP000287166"/>
    </source>
</evidence>
<dbReference type="Proteomes" id="UP000287166">
    <property type="component" value="Unassembled WGS sequence"/>
</dbReference>
<evidence type="ECO:0000256" key="1">
    <source>
        <dbReference type="SAM" id="MobiDB-lite"/>
    </source>
</evidence>
<accession>A0A401H6N0</accession>
<evidence type="ECO:0000313" key="2">
    <source>
        <dbReference type="EMBL" id="GBE90097.1"/>
    </source>
</evidence>
<reference evidence="2 3" key="1">
    <citation type="journal article" date="2018" name="Sci. Rep.">
        <title>Genome sequence of the cauliflower mushroom Sparassis crispa (Hanabiratake) and its association with beneficial usage.</title>
        <authorList>
            <person name="Kiyama R."/>
            <person name="Furutani Y."/>
            <person name="Kawaguchi K."/>
            <person name="Nakanishi T."/>
        </authorList>
    </citation>
    <scope>NUCLEOTIDE SEQUENCE [LARGE SCALE GENOMIC DNA]</scope>
</reference>
<comment type="caution">
    <text evidence="2">The sequence shown here is derived from an EMBL/GenBank/DDBJ whole genome shotgun (WGS) entry which is preliminary data.</text>
</comment>
<dbReference type="STRING" id="139825.A0A401H6N0"/>
<evidence type="ECO:0008006" key="4">
    <source>
        <dbReference type="Google" id="ProtNLM"/>
    </source>
</evidence>
<feature type="region of interest" description="Disordered" evidence="1">
    <location>
        <begin position="67"/>
        <end position="91"/>
    </location>
</feature>
<name>A0A401H6N0_9APHY</name>
<sequence length="256" mass="28977">MNLKESFVDGMFGRVKPDMSWSTMKKVNKQLWFWTLACVEVKRPTKLAFRVRDDVVAVNLSKLRESDSQSTSTIRTRKRKMPKNTNDDVAEPPMKRTRSIYKFGTTSAQERSDRSIYLTNNEVQMTKYQLHMFSHGVRDCVWLLAGWSYHSPMPQYPFLVLAALASADLSCTGISPFVRFTSTTFSSFSTAQFEVPLGATYEGDGVEKKTTERGTTIVPLKTKGETLKLFGRDAVIAKLAWAQTSRTEEGKIIQTA</sequence>
<dbReference type="RefSeq" id="XP_027621010.1">
    <property type="nucleotide sequence ID" value="XM_027765209.1"/>
</dbReference>